<keyword evidence="3" id="KW-1185">Reference proteome</keyword>
<proteinExistence type="predicted"/>
<sequence>MSLESTRGCSSLGGRSDVDSHESQEAGAARQAAGATWCGKGAIRKVQKRLVLLECSRSGRQTGRRTVEGRAAVGWMAAGRACFRTREGPRGSRRRWGQRGEAHARTACREEEYAPAVRGIFVWTELPPSFACRRNQPGAATNRQPGECVGWKRWGGSECEESWPESTGEHEATR</sequence>
<dbReference type="EMBL" id="ML976617">
    <property type="protein sequence ID" value="KAF1842838.1"/>
    <property type="molecule type" value="Genomic_DNA"/>
</dbReference>
<dbReference type="Proteomes" id="UP000800039">
    <property type="component" value="Unassembled WGS sequence"/>
</dbReference>
<dbReference type="AlphaFoldDB" id="A0A9P4GBK7"/>
<evidence type="ECO:0000256" key="1">
    <source>
        <dbReference type="SAM" id="MobiDB-lite"/>
    </source>
</evidence>
<feature type="region of interest" description="Disordered" evidence="1">
    <location>
        <begin position="1"/>
        <end position="26"/>
    </location>
</feature>
<evidence type="ECO:0000313" key="3">
    <source>
        <dbReference type="Proteomes" id="UP000800039"/>
    </source>
</evidence>
<gene>
    <name evidence="2" type="ORF">K460DRAFT_432272</name>
</gene>
<organism evidence="2 3">
    <name type="scientific">Cucurbitaria berberidis CBS 394.84</name>
    <dbReference type="NCBI Taxonomy" id="1168544"/>
    <lineage>
        <taxon>Eukaryota</taxon>
        <taxon>Fungi</taxon>
        <taxon>Dikarya</taxon>
        <taxon>Ascomycota</taxon>
        <taxon>Pezizomycotina</taxon>
        <taxon>Dothideomycetes</taxon>
        <taxon>Pleosporomycetidae</taxon>
        <taxon>Pleosporales</taxon>
        <taxon>Pleosporineae</taxon>
        <taxon>Cucurbitariaceae</taxon>
        <taxon>Cucurbitaria</taxon>
    </lineage>
</organism>
<dbReference type="RefSeq" id="XP_040785401.1">
    <property type="nucleotide sequence ID" value="XM_040938351.1"/>
</dbReference>
<protein>
    <submittedName>
        <fullName evidence="2">Uncharacterized protein</fullName>
    </submittedName>
</protein>
<dbReference type="GeneID" id="63855606"/>
<reference evidence="2" key="1">
    <citation type="submission" date="2020-01" db="EMBL/GenBank/DDBJ databases">
        <authorList>
            <consortium name="DOE Joint Genome Institute"/>
            <person name="Haridas S."/>
            <person name="Albert R."/>
            <person name="Binder M."/>
            <person name="Bloem J."/>
            <person name="Labutti K."/>
            <person name="Salamov A."/>
            <person name="Andreopoulos B."/>
            <person name="Baker S.E."/>
            <person name="Barry K."/>
            <person name="Bills G."/>
            <person name="Bluhm B.H."/>
            <person name="Cannon C."/>
            <person name="Castanera R."/>
            <person name="Culley D.E."/>
            <person name="Daum C."/>
            <person name="Ezra D."/>
            <person name="Gonzalez J.B."/>
            <person name="Henrissat B."/>
            <person name="Kuo A."/>
            <person name="Liang C."/>
            <person name="Lipzen A."/>
            <person name="Lutzoni F."/>
            <person name="Magnuson J."/>
            <person name="Mondo S."/>
            <person name="Nolan M."/>
            <person name="Ohm R."/>
            <person name="Pangilinan J."/>
            <person name="Park H.-J."/>
            <person name="Ramirez L."/>
            <person name="Alfaro M."/>
            <person name="Sun H."/>
            <person name="Tritt A."/>
            <person name="Yoshinaga Y."/>
            <person name="Zwiers L.-H."/>
            <person name="Turgeon B.G."/>
            <person name="Goodwin S.B."/>
            <person name="Spatafora J.W."/>
            <person name="Crous P.W."/>
            <person name="Grigoriev I.V."/>
        </authorList>
    </citation>
    <scope>NUCLEOTIDE SEQUENCE</scope>
    <source>
        <strain evidence="2">CBS 394.84</strain>
    </source>
</reference>
<comment type="caution">
    <text evidence="2">The sequence shown here is derived from an EMBL/GenBank/DDBJ whole genome shotgun (WGS) entry which is preliminary data.</text>
</comment>
<accession>A0A9P4GBK7</accession>
<evidence type="ECO:0000313" key="2">
    <source>
        <dbReference type="EMBL" id="KAF1842838.1"/>
    </source>
</evidence>
<name>A0A9P4GBK7_9PLEO</name>